<keyword evidence="1" id="KW-0732">Signal</keyword>
<dbReference type="HOGENOM" id="CLU_1339094_0_0_1"/>
<evidence type="ECO:0000256" key="1">
    <source>
        <dbReference type="SAM" id="SignalP"/>
    </source>
</evidence>
<feature type="signal peptide" evidence="1">
    <location>
        <begin position="1"/>
        <end position="24"/>
    </location>
</feature>
<dbReference type="Proteomes" id="UP000015104">
    <property type="component" value="Unassembled WGS sequence"/>
</dbReference>
<sequence>MYLTLKFPLIFLIVLLESFKSVEPKTSKNNDSDSVVLETYEDESYNDLLVNSERVRPKKDRKMMTPYELLFSGPEAASDSYLLSKDHLNKKEDHFQTFLLWLKYNVIANKPDKYQLIMDILRSRIYVRYALEEYNRKLFVRLMKALTIERKPQLNWQNIWDQWVKYDNKRQSHKNQETESSGKTSIDSFISDIVRKNAKDPLGIM</sequence>
<dbReference type="OMA" id="RIYVRYA"/>
<accession>T1KA14</accession>
<dbReference type="AlphaFoldDB" id="T1KA14"/>
<dbReference type="EnsemblMetazoa" id="tetur07g06910.1">
    <property type="protein sequence ID" value="tetur07g06910.1"/>
    <property type="gene ID" value="tetur07g06910"/>
</dbReference>
<reference evidence="3" key="1">
    <citation type="submission" date="2011-08" db="EMBL/GenBank/DDBJ databases">
        <authorList>
            <person name="Rombauts S."/>
        </authorList>
    </citation>
    <scope>NUCLEOTIDE SEQUENCE</scope>
    <source>
        <strain evidence="3">London</strain>
    </source>
</reference>
<evidence type="ECO:0008006" key="4">
    <source>
        <dbReference type="Google" id="ProtNLM"/>
    </source>
</evidence>
<reference evidence="2" key="2">
    <citation type="submission" date="2015-06" db="UniProtKB">
        <authorList>
            <consortium name="EnsemblMetazoa"/>
        </authorList>
    </citation>
    <scope>IDENTIFICATION</scope>
</reference>
<feature type="chain" id="PRO_5004591264" description="Plasmodium RESA N-terminal domain-containing protein" evidence="1">
    <location>
        <begin position="25"/>
        <end position="205"/>
    </location>
</feature>
<dbReference type="KEGG" id="tut:107361564"/>
<gene>
    <name evidence="2" type="primary">107361564</name>
</gene>
<keyword evidence="3" id="KW-1185">Reference proteome</keyword>
<dbReference type="OrthoDB" id="10434041at2759"/>
<name>T1KA14_TETUR</name>
<evidence type="ECO:0000313" key="2">
    <source>
        <dbReference type="EnsemblMetazoa" id="tetur07g06910.1"/>
    </source>
</evidence>
<organism evidence="2 3">
    <name type="scientific">Tetranychus urticae</name>
    <name type="common">Two-spotted spider mite</name>
    <dbReference type="NCBI Taxonomy" id="32264"/>
    <lineage>
        <taxon>Eukaryota</taxon>
        <taxon>Metazoa</taxon>
        <taxon>Ecdysozoa</taxon>
        <taxon>Arthropoda</taxon>
        <taxon>Chelicerata</taxon>
        <taxon>Arachnida</taxon>
        <taxon>Acari</taxon>
        <taxon>Acariformes</taxon>
        <taxon>Trombidiformes</taxon>
        <taxon>Prostigmata</taxon>
        <taxon>Eleutherengona</taxon>
        <taxon>Raphignathae</taxon>
        <taxon>Tetranychoidea</taxon>
        <taxon>Tetranychidae</taxon>
        <taxon>Tetranychus</taxon>
    </lineage>
</organism>
<dbReference type="EMBL" id="CAEY01001893">
    <property type="status" value="NOT_ANNOTATED_CDS"/>
    <property type="molecule type" value="Genomic_DNA"/>
</dbReference>
<proteinExistence type="predicted"/>
<evidence type="ECO:0000313" key="3">
    <source>
        <dbReference type="Proteomes" id="UP000015104"/>
    </source>
</evidence>
<protein>
    <recommendedName>
        <fullName evidence="4">Plasmodium RESA N-terminal domain-containing protein</fullName>
    </recommendedName>
</protein>